<evidence type="ECO:0000313" key="2">
    <source>
        <dbReference type="Proteomes" id="UP000324255"/>
    </source>
</evidence>
<dbReference type="EMBL" id="VWVM01000045">
    <property type="protein sequence ID" value="KAA6117610.1"/>
    <property type="molecule type" value="Genomic_DNA"/>
</dbReference>
<comment type="caution">
    <text evidence="1">The sequence shown here is derived from an EMBL/GenBank/DDBJ whole genome shotgun (WGS) entry which is preliminary data.</text>
</comment>
<dbReference type="Proteomes" id="UP000324255">
    <property type="component" value="Unassembled WGS sequence"/>
</dbReference>
<accession>A0AB34CDP1</accession>
<dbReference type="AlphaFoldDB" id="A0AB34CDP1"/>
<organism evidence="1 2">
    <name type="scientific">Candidatus Pantoea gossypiicola</name>
    <dbReference type="NCBI Taxonomy" id="2608008"/>
    <lineage>
        <taxon>Bacteria</taxon>
        <taxon>Pseudomonadati</taxon>
        <taxon>Pseudomonadota</taxon>
        <taxon>Gammaproteobacteria</taxon>
        <taxon>Enterobacterales</taxon>
        <taxon>Erwiniaceae</taxon>
        <taxon>Pantoea</taxon>
    </lineage>
</organism>
<sequence length="171" mass="19486">MSLAKQMRLAELKAKEKEYLNNRADRHFAMLPSLAMDHLNKARNYFSDKGFSVTEHREGFDATYHGLVVKASLSGLDPRTFIADFLINFEINKREWSVGVVLTSQTIPNYCGSTEADRQIAWYENVLLPKLASMGNSDIDGSCRYFVFNNIPPIEHKKADDFDQALSLIFD</sequence>
<dbReference type="RefSeq" id="WP_150019580.1">
    <property type="nucleotide sequence ID" value="NZ_VWVM01000045.1"/>
</dbReference>
<proteinExistence type="predicted"/>
<reference evidence="1 2" key="1">
    <citation type="submission" date="2019-09" db="EMBL/GenBank/DDBJ databases">
        <title>Genomic diversity of phyloplane-associated Pantoea species in Pakistan cotton crop.</title>
        <authorList>
            <person name="Tufail M.R."/>
            <person name="Cook D.R."/>
        </authorList>
    </citation>
    <scope>NUCLEOTIDE SEQUENCE [LARGE SCALE GENOMIC DNA]</scope>
    <source>
        <strain evidence="1 2">B_8</strain>
    </source>
</reference>
<protein>
    <submittedName>
        <fullName evidence="1">Uncharacterized protein</fullName>
    </submittedName>
</protein>
<keyword evidence="2" id="KW-1185">Reference proteome</keyword>
<name>A0AB34CDP1_9GAMM</name>
<gene>
    <name evidence="1" type="ORF">F3I20_23725</name>
</gene>
<evidence type="ECO:0000313" key="1">
    <source>
        <dbReference type="EMBL" id="KAA6117610.1"/>
    </source>
</evidence>